<proteinExistence type="predicted"/>
<dbReference type="OrthoDB" id="1937061at2"/>
<protein>
    <submittedName>
        <fullName evidence="1">Uncharacterized protein</fullName>
    </submittedName>
</protein>
<dbReference type="AlphaFoldDB" id="A0A1H6IGC3"/>
<dbReference type="Proteomes" id="UP000183190">
    <property type="component" value="Unassembled WGS sequence"/>
</dbReference>
<reference evidence="1 2" key="1">
    <citation type="submission" date="2016-10" db="EMBL/GenBank/DDBJ databases">
        <authorList>
            <person name="de Groot N.N."/>
        </authorList>
    </citation>
    <scope>NUCLEOTIDE SEQUENCE [LARGE SCALE GENOMIC DNA]</scope>
    <source>
        <strain evidence="1 2">YAD2003</strain>
    </source>
</reference>
<gene>
    <name evidence="1" type="ORF">SAMN02910265_00771</name>
</gene>
<dbReference type="RefSeq" id="WP_074714574.1">
    <property type="nucleotide sequence ID" value="NZ_FNWV01000002.1"/>
</dbReference>
<sequence>MPAYISMTFEYSRLELDYDNMKELLAYIKHAGLEFKSGVGSCENETIEDILEYNQKKLEQNFVLGSDESRENDYKQMIFGYEGFSEIRGYISNNYPADREYSFTLLFKEEEVIAERGVYKTEAIAKMKNIASLLWILPKTRTVQTELETSDGIRTEQEIKDGAAPSVCPLAIVSEKQFGHMDTAAYTDDHIYAGGVLIMHKDIKLV</sequence>
<accession>A0A1H6IGC3</accession>
<organism evidence="1 2">
    <name type="scientific">Ruminococcus flavefaciens</name>
    <dbReference type="NCBI Taxonomy" id="1265"/>
    <lineage>
        <taxon>Bacteria</taxon>
        <taxon>Bacillati</taxon>
        <taxon>Bacillota</taxon>
        <taxon>Clostridia</taxon>
        <taxon>Eubacteriales</taxon>
        <taxon>Oscillospiraceae</taxon>
        <taxon>Ruminococcus</taxon>
    </lineage>
</organism>
<dbReference type="EMBL" id="FNWV01000002">
    <property type="protein sequence ID" value="SEH45960.1"/>
    <property type="molecule type" value="Genomic_DNA"/>
</dbReference>
<evidence type="ECO:0000313" key="2">
    <source>
        <dbReference type="Proteomes" id="UP000183190"/>
    </source>
</evidence>
<evidence type="ECO:0000313" key="1">
    <source>
        <dbReference type="EMBL" id="SEH45960.1"/>
    </source>
</evidence>
<name>A0A1H6IGC3_RUMFL</name>